<protein>
    <submittedName>
        <fullName evidence="14">TonB-dependent receptor, putative</fullName>
    </submittedName>
</protein>
<keyword evidence="14" id="KW-0675">Receptor</keyword>
<feature type="domain" description="TonB-dependent receptor plug" evidence="13">
    <location>
        <begin position="41"/>
        <end position="145"/>
    </location>
</feature>
<feature type="compositionally biased region" description="Acidic residues" evidence="10">
    <location>
        <begin position="307"/>
        <end position="316"/>
    </location>
</feature>
<dbReference type="SUPFAM" id="SSF56935">
    <property type="entry name" value="Porins"/>
    <property type="match status" value="1"/>
</dbReference>
<keyword evidence="6 8" id="KW-0472">Membrane</keyword>
<evidence type="ECO:0000256" key="6">
    <source>
        <dbReference type="ARBA" id="ARBA00023136"/>
    </source>
</evidence>
<feature type="region of interest" description="Disordered" evidence="10">
    <location>
        <begin position="277"/>
        <end position="331"/>
    </location>
</feature>
<dbReference type="STRING" id="247633.GP2143_11417"/>
<keyword evidence="7 8" id="KW-0998">Cell outer membrane</keyword>
<dbReference type="InterPro" id="IPR037066">
    <property type="entry name" value="Plug_dom_sf"/>
</dbReference>
<evidence type="ECO:0000256" key="10">
    <source>
        <dbReference type="SAM" id="MobiDB-lite"/>
    </source>
</evidence>
<evidence type="ECO:0000256" key="8">
    <source>
        <dbReference type="PROSITE-ProRule" id="PRU01360"/>
    </source>
</evidence>
<evidence type="ECO:0000256" key="9">
    <source>
        <dbReference type="RuleBase" id="RU003357"/>
    </source>
</evidence>
<evidence type="ECO:0000256" key="7">
    <source>
        <dbReference type="ARBA" id="ARBA00023237"/>
    </source>
</evidence>
<dbReference type="InterPro" id="IPR012910">
    <property type="entry name" value="Plug_dom"/>
</dbReference>
<proteinExistence type="inferred from homology"/>
<feature type="region of interest" description="Disordered" evidence="10">
    <location>
        <begin position="226"/>
        <end position="246"/>
    </location>
</feature>
<sequence>MKRLLSIAIAAASANLPLSALAEDRPMEHVIVSVPIHKQEADTALPVTIITGDELRRQAAATIGETLSNRAGIANATYGPGVGRPVIRGQQGPRAITLQNNILSADVSSLSPDHAVTVEALLADSIEVLRGPSTLLFGGGSIGGVVNVIDNRIPRAPIDGVQGAVEYRYDDVSAMDNGTARLEGGDGRFAFHLSGTIRKTDNIDIPGFAIDEKALEQQEELLGHHDEEGHEEEGHEEEGHEEEELENTEGFIANTDSETDVITGGFSLQFGEGNWAGFSASHTESEYGLPPGTHEHNHEDEHGDGEHGEDEDDHEDEHEGEHEEHASEEEAEEFIRIDMKHTRYDAMLHLEQPAEWIDSIRGFMTYTNYEHKELEGIEVGTLYARETWETRAEVVYDALLGTEAVAGLQARADEFEATGVEGYVPKTDSSEIGLFLIEDFHRDSWTYETGLRVDLVERDPDTQAAGKENFSSVSVSGSALWQFSDSWQAGISLSRSARAPATEELFANIEAMDTEALVPHPATGAIEVGDADLGEEVSLNVDLVLKWYSERSWAEVSLFYNSFEDYIFLMNSGEEVDEVPVYRYEQEDAEFVGLELESNFHLTDLGSGALFLGIRGDIVSGEFDSSGDVPRLPPMRIGGKLSWTGDAFSTWVSVLNASDQQDPGNVETETDGYTRWDIGADYRFRVTDDSDLLVFMKWKNIGDEEIRLSTSFLRNYAPEVGESIEAGIRFTF</sequence>
<accession>A0YGF3</accession>
<dbReference type="InterPro" id="IPR036942">
    <property type="entry name" value="Beta-barrel_TonB_sf"/>
</dbReference>
<keyword evidence="3 8" id="KW-1134">Transmembrane beta strand</keyword>
<comment type="caution">
    <text evidence="14">The sequence shown here is derived from an EMBL/GenBank/DDBJ whole genome shotgun (WGS) entry which is preliminary data.</text>
</comment>
<evidence type="ECO:0000313" key="14">
    <source>
        <dbReference type="EMBL" id="EAW30179.1"/>
    </source>
</evidence>
<dbReference type="PROSITE" id="PS52016">
    <property type="entry name" value="TONB_DEPENDENT_REC_3"/>
    <property type="match status" value="1"/>
</dbReference>
<evidence type="ECO:0000259" key="13">
    <source>
        <dbReference type="Pfam" id="PF07715"/>
    </source>
</evidence>
<evidence type="ECO:0000313" key="15">
    <source>
        <dbReference type="Proteomes" id="UP000004931"/>
    </source>
</evidence>
<dbReference type="PANTHER" id="PTHR30069:SF40">
    <property type="entry name" value="TONB-DEPENDENT RECEPTOR NMB0964-RELATED"/>
    <property type="match status" value="1"/>
</dbReference>
<feature type="chain" id="PRO_5002630739" evidence="11">
    <location>
        <begin position="23"/>
        <end position="732"/>
    </location>
</feature>
<keyword evidence="5 9" id="KW-0798">TonB box</keyword>
<dbReference type="Gene3D" id="2.170.130.10">
    <property type="entry name" value="TonB-dependent receptor, plug domain"/>
    <property type="match status" value="1"/>
</dbReference>
<dbReference type="eggNOG" id="COG4206">
    <property type="taxonomic scope" value="Bacteria"/>
</dbReference>
<evidence type="ECO:0000256" key="4">
    <source>
        <dbReference type="ARBA" id="ARBA00022692"/>
    </source>
</evidence>
<feature type="domain" description="TonB-dependent receptor-like beta-barrel" evidence="12">
    <location>
        <begin position="387"/>
        <end position="685"/>
    </location>
</feature>
<evidence type="ECO:0000256" key="3">
    <source>
        <dbReference type="ARBA" id="ARBA00022452"/>
    </source>
</evidence>
<dbReference type="AlphaFoldDB" id="A0YGF3"/>
<dbReference type="EMBL" id="AAVT01000010">
    <property type="protein sequence ID" value="EAW30179.1"/>
    <property type="molecule type" value="Genomic_DNA"/>
</dbReference>
<reference evidence="14 15" key="1">
    <citation type="journal article" date="2010" name="J. Bacteriol.">
        <title>Genome sequence of the oligotrophic marine Gammaproteobacterium HTCC2143, isolated from the Oregon Coast.</title>
        <authorList>
            <person name="Oh H.M."/>
            <person name="Kang I."/>
            <person name="Ferriera S."/>
            <person name="Giovannoni S.J."/>
            <person name="Cho J.C."/>
        </authorList>
    </citation>
    <scope>NUCLEOTIDE SEQUENCE [LARGE SCALE GENOMIC DNA]</scope>
    <source>
        <strain evidence="14 15">HTCC2143</strain>
    </source>
</reference>
<feature type="signal peptide" evidence="11">
    <location>
        <begin position="1"/>
        <end position="22"/>
    </location>
</feature>
<gene>
    <name evidence="14" type="ORF">GP2143_11417</name>
</gene>
<comment type="subcellular location">
    <subcellularLocation>
        <location evidence="1 8">Cell outer membrane</location>
        <topology evidence="1 8">Multi-pass membrane protein</topology>
    </subcellularLocation>
</comment>
<feature type="compositionally biased region" description="Acidic residues" evidence="10">
    <location>
        <begin position="229"/>
        <end position="246"/>
    </location>
</feature>
<dbReference type="Pfam" id="PF07715">
    <property type="entry name" value="Plug"/>
    <property type="match status" value="1"/>
</dbReference>
<keyword evidence="11" id="KW-0732">Signal</keyword>
<feature type="compositionally biased region" description="Basic and acidic residues" evidence="10">
    <location>
        <begin position="293"/>
        <end position="306"/>
    </location>
</feature>
<dbReference type="GO" id="GO:0009279">
    <property type="term" value="C:cell outer membrane"/>
    <property type="evidence" value="ECO:0007669"/>
    <property type="project" value="UniProtKB-SubCell"/>
</dbReference>
<dbReference type="PANTHER" id="PTHR30069">
    <property type="entry name" value="TONB-DEPENDENT OUTER MEMBRANE RECEPTOR"/>
    <property type="match status" value="1"/>
</dbReference>
<dbReference type="OrthoDB" id="9795928at2"/>
<name>A0YGF3_9GAMM</name>
<dbReference type="InterPro" id="IPR039426">
    <property type="entry name" value="TonB-dep_rcpt-like"/>
</dbReference>
<evidence type="ECO:0000256" key="2">
    <source>
        <dbReference type="ARBA" id="ARBA00022448"/>
    </source>
</evidence>
<evidence type="ECO:0000256" key="1">
    <source>
        <dbReference type="ARBA" id="ARBA00004571"/>
    </source>
</evidence>
<dbReference type="Gene3D" id="2.40.170.20">
    <property type="entry name" value="TonB-dependent receptor, beta-barrel domain"/>
    <property type="match status" value="1"/>
</dbReference>
<dbReference type="Proteomes" id="UP000004931">
    <property type="component" value="Unassembled WGS sequence"/>
</dbReference>
<evidence type="ECO:0000259" key="12">
    <source>
        <dbReference type="Pfam" id="PF00593"/>
    </source>
</evidence>
<dbReference type="GO" id="GO:0015344">
    <property type="term" value="F:siderophore uptake transmembrane transporter activity"/>
    <property type="evidence" value="ECO:0007669"/>
    <property type="project" value="TreeGrafter"/>
</dbReference>
<organism evidence="14 15">
    <name type="scientific">marine gamma proteobacterium HTCC2143</name>
    <dbReference type="NCBI Taxonomy" id="247633"/>
    <lineage>
        <taxon>Bacteria</taxon>
        <taxon>Pseudomonadati</taxon>
        <taxon>Pseudomonadota</taxon>
        <taxon>Gammaproteobacteria</taxon>
        <taxon>Cellvibrionales</taxon>
        <taxon>Spongiibacteraceae</taxon>
        <taxon>BD1-7 clade</taxon>
    </lineage>
</organism>
<dbReference type="InterPro" id="IPR000531">
    <property type="entry name" value="Beta-barrel_TonB"/>
</dbReference>
<evidence type="ECO:0000256" key="5">
    <source>
        <dbReference type="ARBA" id="ARBA00023077"/>
    </source>
</evidence>
<comment type="similarity">
    <text evidence="8 9">Belongs to the TonB-dependent receptor family.</text>
</comment>
<keyword evidence="15" id="KW-1185">Reference proteome</keyword>
<dbReference type="GO" id="GO:0044718">
    <property type="term" value="P:siderophore transmembrane transport"/>
    <property type="evidence" value="ECO:0007669"/>
    <property type="project" value="TreeGrafter"/>
</dbReference>
<evidence type="ECO:0000256" key="11">
    <source>
        <dbReference type="SAM" id="SignalP"/>
    </source>
</evidence>
<dbReference type="Pfam" id="PF00593">
    <property type="entry name" value="TonB_dep_Rec_b-barrel"/>
    <property type="match status" value="1"/>
</dbReference>
<keyword evidence="2 8" id="KW-0813">Transport</keyword>
<keyword evidence="4 8" id="KW-0812">Transmembrane</keyword>